<dbReference type="GO" id="GO:0003700">
    <property type="term" value="F:DNA-binding transcription factor activity"/>
    <property type="evidence" value="ECO:0007669"/>
    <property type="project" value="TreeGrafter"/>
</dbReference>
<protein>
    <submittedName>
        <fullName evidence="5">LacI family DNA-binding transcriptional regulator</fullName>
    </submittedName>
</protein>
<evidence type="ECO:0000256" key="1">
    <source>
        <dbReference type="ARBA" id="ARBA00023015"/>
    </source>
</evidence>
<dbReference type="CDD" id="cd01392">
    <property type="entry name" value="HTH_LacI"/>
    <property type="match status" value="1"/>
</dbReference>
<dbReference type="Pfam" id="PF00356">
    <property type="entry name" value="LacI"/>
    <property type="match status" value="1"/>
</dbReference>
<evidence type="ECO:0000313" key="5">
    <source>
        <dbReference type="EMBL" id="WEK32778.1"/>
    </source>
</evidence>
<dbReference type="Gene3D" id="3.40.50.2300">
    <property type="match status" value="2"/>
</dbReference>
<dbReference type="SMART" id="SM00354">
    <property type="entry name" value="HTH_LACI"/>
    <property type="match status" value="1"/>
</dbReference>
<evidence type="ECO:0000313" key="6">
    <source>
        <dbReference type="Proteomes" id="UP001216329"/>
    </source>
</evidence>
<dbReference type="SUPFAM" id="SSF53822">
    <property type="entry name" value="Periplasmic binding protein-like I"/>
    <property type="match status" value="1"/>
</dbReference>
<dbReference type="PANTHER" id="PTHR30146:SF153">
    <property type="entry name" value="LACTOSE OPERON REPRESSOR"/>
    <property type="match status" value="1"/>
</dbReference>
<evidence type="ECO:0000256" key="2">
    <source>
        <dbReference type="ARBA" id="ARBA00023125"/>
    </source>
</evidence>
<evidence type="ECO:0000256" key="3">
    <source>
        <dbReference type="ARBA" id="ARBA00023163"/>
    </source>
</evidence>
<keyword evidence="1" id="KW-0805">Transcription regulation</keyword>
<keyword evidence="3" id="KW-0804">Transcription</keyword>
<accession>A0AAJ6BDA3</accession>
<keyword evidence="2 5" id="KW-0238">DNA-binding</keyword>
<dbReference type="InterPro" id="IPR010982">
    <property type="entry name" value="Lambda_DNA-bd_dom_sf"/>
</dbReference>
<proteinExistence type="predicted"/>
<dbReference type="EMBL" id="CP119325">
    <property type="protein sequence ID" value="WEK32778.1"/>
    <property type="molecule type" value="Genomic_DNA"/>
</dbReference>
<dbReference type="AlphaFoldDB" id="A0AAJ6BDA3"/>
<sequence length="334" mass="35756">MTKRFSTLDDVAKAVGMSRAQVSRALRGDPGVHPDTRKLIDKAAAELAYQPNLAARSLVSAKSSIVGVVLGDPDNPFHIQLARAVDRRLLAEGFDPVASLREIVDDSVDTEADRWLRLRAAGLILIATPRNPSAVGKIAQKLPCIYIGSKKIDHPRVSEIVVDDESGIRKAIKHLISLGHSDIALLAGGTESSANERAQAYLKVMSEEHLESVIIRGEHSSVFGRNGIDALFNSAYRPTAIIASNDLIAVGALDRLKGMGVDVPGDVSVVGFDDIPDASNQLFSLTTLKQDVDEQALSAVTCLKKMLRNEGAVGERLSMPVSLVIRSSTAAPRS</sequence>
<dbReference type="Pfam" id="PF13377">
    <property type="entry name" value="Peripla_BP_3"/>
    <property type="match status" value="1"/>
</dbReference>
<dbReference type="InterPro" id="IPR046335">
    <property type="entry name" value="LacI/GalR-like_sensor"/>
</dbReference>
<evidence type="ECO:0000259" key="4">
    <source>
        <dbReference type="PROSITE" id="PS50932"/>
    </source>
</evidence>
<dbReference type="PROSITE" id="PS50932">
    <property type="entry name" value="HTH_LACI_2"/>
    <property type="match status" value="1"/>
</dbReference>
<dbReference type="GO" id="GO:0000976">
    <property type="term" value="F:transcription cis-regulatory region binding"/>
    <property type="evidence" value="ECO:0007669"/>
    <property type="project" value="TreeGrafter"/>
</dbReference>
<organism evidence="5 6">
    <name type="scientific">Candidatus Pseudomonas phytovorans</name>
    <dbReference type="NCBI Taxonomy" id="3121377"/>
    <lineage>
        <taxon>Bacteria</taxon>
        <taxon>Pseudomonadati</taxon>
        <taxon>Pseudomonadota</taxon>
        <taxon>Gammaproteobacteria</taxon>
        <taxon>Pseudomonadales</taxon>
        <taxon>Pseudomonadaceae</taxon>
        <taxon>Pseudomonas</taxon>
    </lineage>
</organism>
<dbReference type="Gene3D" id="1.10.260.40">
    <property type="entry name" value="lambda repressor-like DNA-binding domains"/>
    <property type="match status" value="1"/>
</dbReference>
<feature type="domain" description="HTH lacI-type" evidence="4">
    <location>
        <begin position="6"/>
        <end position="60"/>
    </location>
</feature>
<gene>
    <name evidence="5" type="ORF">P0Y58_11475</name>
</gene>
<dbReference type="PANTHER" id="PTHR30146">
    <property type="entry name" value="LACI-RELATED TRANSCRIPTIONAL REPRESSOR"/>
    <property type="match status" value="1"/>
</dbReference>
<dbReference type="InterPro" id="IPR028082">
    <property type="entry name" value="Peripla_BP_I"/>
</dbReference>
<dbReference type="InterPro" id="IPR000843">
    <property type="entry name" value="HTH_LacI"/>
</dbReference>
<reference evidence="5" key="1">
    <citation type="submission" date="2023-03" db="EMBL/GenBank/DDBJ databases">
        <title>Andean soil-derived lignocellulolytic bacterial consortium as a source of novel taxa and putative plastic-active enzymes.</title>
        <authorList>
            <person name="Diaz-Garcia L."/>
            <person name="Chuvochina M."/>
            <person name="Feuerriegel G."/>
            <person name="Bunk B."/>
            <person name="Sproer C."/>
            <person name="Streit W.R."/>
            <person name="Rodriguez L.M."/>
            <person name="Overmann J."/>
            <person name="Jimenez D.J."/>
        </authorList>
    </citation>
    <scope>NUCLEOTIDE SEQUENCE</scope>
    <source>
        <strain evidence="5">MAG 876</strain>
    </source>
</reference>
<dbReference type="CDD" id="cd06267">
    <property type="entry name" value="PBP1_LacI_sugar_binding-like"/>
    <property type="match status" value="1"/>
</dbReference>
<name>A0AAJ6BDA3_9PSED</name>
<dbReference type="Proteomes" id="UP001216329">
    <property type="component" value="Chromosome"/>
</dbReference>
<dbReference type="SUPFAM" id="SSF47413">
    <property type="entry name" value="lambda repressor-like DNA-binding domains"/>
    <property type="match status" value="1"/>
</dbReference>